<dbReference type="InterPro" id="IPR036291">
    <property type="entry name" value="NAD(P)-bd_dom_sf"/>
</dbReference>
<evidence type="ECO:0000256" key="3">
    <source>
        <dbReference type="ARBA" id="ARBA00012929"/>
    </source>
</evidence>
<evidence type="ECO:0000256" key="6">
    <source>
        <dbReference type="RuleBase" id="RU364082"/>
    </source>
</evidence>
<evidence type="ECO:0000256" key="5">
    <source>
        <dbReference type="ARBA" id="ARBA00048200"/>
    </source>
</evidence>
<reference evidence="8" key="1">
    <citation type="submission" date="2024-06" db="EMBL/GenBank/DDBJ databases">
        <title>Complete genome of Salinicola endophyticus HNIBRBA4755.</title>
        <authorList>
            <person name="Shin S.Y."/>
            <person name="Kang H."/>
            <person name="Song J."/>
        </authorList>
    </citation>
    <scope>NUCLEOTIDE SEQUENCE</scope>
    <source>
        <strain evidence="8">HNIBRBA4755</strain>
    </source>
</reference>
<dbReference type="GO" id="GO:0008831">
    <property type="term" value="F:dTDP-4-dehydrorhamnose reductase activity"/>
    <property type="evidence" value="ECO:0007669"/>
    <property type="project" value="UniProtKB-EC"/>
</dbReference>
<dbReference type="SUPFAM" id="SSF51735">
    <property type="entry name" value="NAD(P)-binding Rossmann-fold domains"/>
    <property type="match status" value="1"/>
</dbReference>
<name>A0AB74UE98_9GAMM</name>
<keyword evidence="6" id="KW-0560">Oxidoreductase</keyword>
<sequence length="292" mass="31967">MKCLIAHPRHCLGVALTRLADSRSDITFAPLERLPDAATLASLAPAAVIVPPLSDPGQAEPADVYAHCDHLEALIDLCRQQQIALIWCVSDTLFEDGADIPIDETAMPAPRDETLRRLVTTGERLRRHPRHLVLRLGPLFGLDGEDSWLGPLIAALQGGETTRSAQDLIVCPTSVSAVARALCGILLQLDSGASAWGTYHLCGVEPISRYTFVSVVRTQLATRLEGVGQTAELGEIKALNQHHDTPLRRVLDCRRLLDVFGIHQKAWRVELGLMLDSWCQQHYGSQETVAET</sequence>
<protein>
    <recommendedName>
        <fullName evidence="4 6">dTDP-4-dehydrorhamnose reductase</fullName>
        <ecNumber evidence="3 6">1.1.1.133</ecNumber>
    </recommendedName>
</protein>
<proteinExistence type="inferred from homology"/>
<dbReference type="InterPro" id="IPR005913">
    <property type="entry name" value="dTDP_dehydrorham_reduct"/>
</dbReference>
<evidence type="ECO:0000256" key="2">
    <source>
        <dbReference type="ARBA" id="ARBA00010944"/>
    </source>
</evidence>
<evidence type="ECO:0000256" key="1">
    <source>
        <dbReference type="ARBA" id="ARBA00004781"/>
    </source>
</evidence>
<comment type="similarity">
    <text evidence="2 6">Belongs to the dTDP-4-dehydrorhamnose reductase family.</text>
</comment>
<dbReference type="RefSeq" id="WP_353980801.1">
    <property type="nucleotide sequence ID" value="NZ_CP159578.1"/>
</dbReference>
<dbReference type="Pfam" id="PF04321">
    <property type="entry name" value="RmlD_sub_bind"/>
    <property type="match status" value="1"/>
</dbReference>
<comment type="pathway">
    <text evidence="1 6">Carbohydrate biosynthesis; dTDP-L-rhamnose biosynthesis.</text>
</comment>
<dbReference type="Gene3D" id="3.40.50.720">
    <property type="entry name" value="NAD(P)-binding Rossmann-like Domain"/>
    <property type="match status" value="1"/>
</dbReference>
<dbReference type="GO" id="GO:0005829">
    <property type="term" value="C:cytosol"/>
    <property type="evidence" value="ECO:0007669"/>
    <property type="project" value="TreeGrafter"/>
</dbReference>
<dbReference type="EC" id="1.1.1.133" evidence="3 6"/>
<gene>
    <name evidence="8" type="ORF">ABV408_01815</name>
</gene>
<dbReference type="EMBL" id="CP159578">
    <property type="protein sequence ID" value="XCJ79934.1"/>
    <property type="molecule type" value="Genomic_DNA"/>
</dbReference>
<feature type="domain" description="RmlD-like substrate binding" evidence="7">
    <location>
        <begin position="71"/>
        <end position="277"/>
    </location>
</feature>
<dbReference type="PANTHER" id="PTHR10491">
    <property type="entry name" value="DTDP-4-DEHYDRORHAMNOSE REDUCTASE"/>
    <property type="match status" value="1"/>
</dbReference>
<accession>A0AB74UE98</accession>
<evidence type="ECO:0000259" key="7">
    <source>
        <dbReference type="Pfam" id="PF04321"/>
    </source>
</evidence>
<evidence type="ECO:0000313" key="8">
    <source>
        <dbReference type="EMBL" id="XCJ79934.1"/>
    </source>
</evidence>
<evidence type="ECO:0000256" key="4">
    <source>
        <dbReference type="ARBA" id="ARBA00017099"/>
    </source>
</evidence>
<dbReference type="InterPro" id="IPR029903">
    <property type="entry name" value="RmlD-like-bd"/>
</dbReference>
<comment type="cofactor">
    <cofactor evidence="6">
        <name>Mg(2+)</name>
        <dbReference type="ChEBI" id="CHEBI:18420"/>
    </cofactor>
    <text evidence="6">Binds 1 Mg(2+) ion per monomer.</text>
</comment>
<dbReference type="PANTHER" id="PTHR10491:SF4">
    <property type="entry name" value="METHIONINE ADENOSYLTRANSFERASE 2 SUBUNIT BETA"/>
    <property type="match status" value="1"/>
</dbReference>
<dbReference type="AlphaFoldDB" id="A0AB74UE98"/>
<keyword evidence="6" id="KW-0521">NADP</keyword>
<dbReference type="GO" id="GO:0019305">
    <property type="term" value="P:dTDP-rhamnose biosynthetic process"/>
    <property type="evidence" value="ECO:0007669"/>
    <property type="project" value="TreeGrafter"/>
</dbReference>
<comment type="function">
    <text evidence="6">Catalyzes the reduction of dTDP-6-deoxy-L-lyxo-4-hexulose to yield dTDP-L-rhamnose.</text>
</comment>
<comment type="catalytic activity">
    <reaction evidence="5 6">
        <text>dTDP-beta-L-rhamnose + NADP(+) = dTDP-4-dehydro-beta-L-rhamnose + NADPH + H(+)</text>
        <dbReference type="Rhea" id="RHEA:21796"/>
        <dbReference type="ChEBI" id="CHEBI:15378"/>
        <dbReference type="ChEBI" id="CHEBI:57510"/>
        <dbReference type="ChEBI" id="CHEBI:57783"/>
        <dbReference type="ChEBI" id="CHEBI:58349"/>
        <dbReference type="ChEBI" id="CHEBI:62830"/>
        <dbReference type="EC" id="1.1.1.133"/>
    </reaction>
</comment>
<organism evidence="8">
    <name type="scientific">Salinicola endophyticus</name>
    <dbReference type="NCBI Taxonomy" id="1949083"/>
    <lineage>
        <taxon>Bacteria</taxon>
        <taxon>Pseudomonadati</taxon>
        <taxon>Pseudomonadota</taxon>
        <taxon>Gammaproteobacteria</taxon>
        <taxon>Oceanospirillales</taxon>
        <taxon>Halomonadaceae</taxon>
        <taxon>Salinicola</taxon>
    </lineage>
</organism>